<dbReference type="GO" id="GO:0061630">
    <property type="term" value="F:ubiquitin protein ligase activity"/>
    <property type="evidence" value="ECO:0007669"/>
    <property type="project" value="TreeGrafter"/>
</dbReference>
<dbReference type="GO" id="GO:0008270">
    <property type="term" value="F:zinc ion binding"/>
    <property type="evidence" value="ECO:0007669"/>
    <property type="project" value="UniProtKB-KW"/>
</dbReference>
<keyword evidence="3" id="KW-0862">Zinc</keyword>
<protein>
    <submittedName>
        <fullName evidence="4">E3 ubiquitin-protein ligase PRT1</fullName>
    </submittedName>
</protein>
<keyword evidence="2" id="KW-0863">Zinc-finger</keyword>
<dbReference type="AlphaFoldDB" id="A0A2I0X583"/>
<gene>
    <name evidence="4" type="primary">PRT1</name>
    <name evidence="4" type="ORF">MA16_Dca007737</name>
</gene>
<dbReference type="PANTHER" id="PTHR15898">
    <property type="entry name" value="BIFUNCTIONAL APOPTOSIS REGULATOR"/>
    <property type="match status" value="1"/>
</dbReference>
<reference evidence="4 5" key="1">
    <citation type="journal article" date="2016" name="Sci. Rep.">
        <title>The Dendrobium catenatum Lindl. genome sequence provides insights into polysaccharide synthase, floral development and adaptive evolution.</title>
        <authorList>
            <person name="Zhang G.Q."/>
            <person name="Xu Q."/>
            <person name="Bian C."/>
            <person name="Tsai W.C."/>
            <person name="Yeh C.M."/>
            <person name="Liu K.W."/>
            <person name="Yoshida K."/>
            <person name="Zhang L.S."/>
            <person name="Chang S.B."/>
            <person name="Chen F."/>
            <person name="Shi Y."/>
            <person name="Su Y.Y."/>
            <person name="Zhang Y.Q."/>
            <person name="Chen L.J."/>
            <person name="Yin Y."/>
            <person name="Lin M."/>
            <person name="Huang H."/>
            <person name="Deng H."/>
            <person name="Wang Z.W."/>
            <person name="Zhu S.L."/>
            <person name="Zhao X."/>
            <person name="Deng C."/>
            <person name="Niu S.C."/>
            <person name="Huang J."/>
            <person name="Wang M."/>
            <person name="Liu G.H."/>
            <person name="Yang H.J."/>
            <person name="Xiao X.J."/>
            <person name="Hsiao Y.Y."/>
            <person name="Wu W.L."/>
            <person name="Chen Y.Y."/>
            <person name="Mitsuda N."/>
            <person name="Ohme-Takagi M."/>
            <person name="Luo Y.B."/>
            <person name="Van de Peer Y."/>
            <person name="Liu Z.J."/>
        </authorList>
    </citation>
    <scope>NUCLEOTIDE SEQUENCE [LARGE SCALE GENOMIC DNA]</scope>
    <source>
        <tissue evidence="4">The whole plant</tissue>
    </source>
</reference>
<dbReference type="GO" id="GO:0043161">
    <property type="term" value="P:proteasome-mediated ubiquitin-dependent protein catabolic process"/>
    <property type="evidence" value="ECO:0007669"/>
    <property type="project" value="TreeGrafter"/>
</dbReference>
<reference evidence="4 5" key="2">
    <citation type="journal article" date="2017" name="Nature">
        <title>The Apostasia genome and the evolution of orchids.</title>
        <authorList>
            <person name="Zhang G.Q."/>
            <person name="Liu K.W."/>
            <person name="Li Z."/>
            <person name="Lohaus R."/>
            <person name="Hsiao Y.Y."/>
            <person name="Niu S.C."/>
            <person name="Wang J.Y."/>
            <person name="Lin Y.C."/>
            <person name="Xu Q."/>
            <person name="Chen L.J."/>
            <person name="Yoshida K."/>
            <person name="Fujiwara S."/>
            <person name="Wang Z.W."/>
            <person name="Zhang Y.Q."/>
            <person name="Mitsuda N."/>
            <person name="Wang M."/>
            <person name="Liu G.H."/>
            <person name="Pecoraro L."/>
            <person name="Huang H.X."/>
            <person name="Xiao X.J."/>
            <person name="Lin M."/>
            <person name="Wu X.Y."/>
            <person name="Wu W.L."/>
            <person name="Chen Y.Y."/>
            <person name="Chang S.B."/>
            <person name="Sakamoto S."/>
            <person name="Ohme-Takagi M."/>
            <person name="Yagi M."/>
            <person name="Zeng S.J."/>
            <person name="Shen C.Y."/>
            <person name="Yeh C.M."/>
            <person name="Luo Y.B."/>
            <person name="Tsai W.C."/>
            <person name="Van de Peer Y."/>
            <person name="Liu Z.J."/>
        </authorList>
    </citation>
    <scope>NUCLEOTIDE SEQUENCE [LARGE SCALE GENOMIC DNA]</scope>
    <source>
        <tissue evidence="4">The whole plant</tissue>
    </source>
</reference>
<dbReference type="STRING" id="906689.A0A2I0X583"/>
<sequence length="128" mass="15494">MYPIIGKRCKCKDCKEVIGFDLSESCYNTSSKLPSIFNQKHKQDHRFELTDSHMFYNIQLQKSLSMEDPYQGLYEDNLYVDETVQNENIDSNNTLKMEKRRYNEDRYMIRKLIREEKRSPLYIYGMHK</sequence>
<evidence type="ECO:0000313" key="4">
    <source>
        <dbReference type="EMBL" id="PKU83066.1"/>
    </source>
</evidence>
<keyword evidence="5" id="KW-1185">Reference proteome</keyword>
<evidence type="ECO:0000256" key="1">
    <source>
        <dbReference type="ARBA" id="ARBA00022723"/>
    </source>
</evidence>
<proteinExistence type="predicted"/>
<dbReference type="SUPFAM" id="SSF57850">
    <property type="entry name" value="RING/U-box"/>
    <property type="match status" value="1"/>
</dbReference>
<dbReference type="PANTHER" id="PTHR15898:SF13">
    <property type="entry name" value="BIFUNCTIONAL APOPTOSIS REGULATOR"/>
    <property type="match status" value="1"/>
</dbReference>
<dbReference type="Gene3D" id="3.30.60.90">
    <property type="match status" value="1"/>
</dbReference>
<dbReference type="EMBL" id="KZ502144">
    <property type="protein sequence ID" value="PKU83066.1"/>
    <property type="molecule type" value="Genomic_DNA"/>
</dbReference>
<name>A0A2I0X583_9ASPA</name>
<keyword evidence="1" id="KW-0479">Metal-binding</keyword>
<organism evidence="4 5">
    <name type="scientific">Dendrobium catenatum</name>
    <dbReference type="NCBI Taxonomy" id="906689"/>
    <lineage>
        <taxon>Eukaryota</taxon>
        <taxon>Viridiplantae</taxon>
        <taxon>Streptophyta</taxon>
        <taxon>Embryophyta</taxon>
        <taxon>Tracheophyta</taxon>
        <taxon>Spermatophyta</taxon>
        <taxon>Magnoliopsida</taxon>
        <taxon>Liliopsida</taxon>
        <taxon>Asparagales</taxon>
        <taxon>Orchidaceae</taxon>
        <taxon>Epidendroideae</taxon>
        <taxon>Malaxideae</taxon>
        <taxon>Dendrobiinae</taxon>
        <taxon>Dendrobium</taxon>
    </lineage>
</organism>
<evidence type="ECO:0000313" key="5">
    <source>
        <dbReference type="Proteomes" id="UP000233837"/>
    </source>
</evidence>
<dbReference type="Proteomes" id="UP000233837">
    <property type="component" value="Unassembled WGS sequence"/>
</dbReference>
<evidence type="ECO:0000256" key="2">
    <source>
        <dbReference type="ARBA" id="ARBA00022771"/>
    </source>
</evidence>
<accession>A0A2I0X583</accession>
<evidence type="ECO:0000256" key="3">
    <source>
        <dbReference type="ARBA" id="ARBA00022833"/>
    </source>
</evidence>
<dbReference type="InterPro" id="IPR043145">
    <property type="entry name" value="Znf_ZZ_sf"/>
</dbReference>